<dbReference type="SMART" id="SM00347">
    <property type="entry name" value="HTH_MARR"/>
    <property type="match status" value="1"/>
</dbReference>
<reference evidence="2" key="1">
    <citation type="submission" date="2019-09" db="EMBL/GenBank/DDBJ databases">
        <authorList>
            <person name="Teo W.F.A."/>
            <person name="Duangmal K."/>
        </authorList>
    </citation>
    <scope>NUCLEOTIDE SEQUENCE [LARGE SCALE GENOMIC DNA]</scope>
    <source>
        <strain evidence="2">K81G1</strain>
    </source>
</reference>
<dbReference type="Gene3D" id="1.10.10.10">
    <property type="entry name" value="Winged helix-like DNA-binding domain superfamily/Winged helix DNA-binding domain"/>
    <property type="match status" value="1"/>
</dbReference>
<dbReference type="EMBL" id="VMNW02000078">
    <property type="protein sequence ID" value="KAA9153248.1"/>
    <property type="molecule type" value="Genomic_DNA"/>
</dbReference>
<keyword evidence="3" id="KW-1185">Reference proteome</keyword>
<gene>
    <name evidence="2" type="ORF">FPZ12_034965</name>
</gene>
<sequence>MSQASTEARPGDLVERVQQLWQKACDDELRPLGLTLAQYSLLRALADRPGVSTTELAPLLVLNRQTLRDVLGGLRSSGLVLVGGRGPLGRTRPVQLTVDGRARLRAGEHAIAGVEARMLTRFTPGDRHRLSAMLATCAVNLAR</sequence>
<dbReference type="Proteomes" id="UP000319769">
    <property type="component" value="Unassembled WGS sequence"/>
</dbReference>
<dbReference type="GO" id="GO:0003700">
    <property type="term" value="F:DNA-binding transcription factor activity"/>
    <property type="evidence" value="ECO:0007669"/>
    <property type="project" value="InterPro"/>
</dbReference>
<organism evidence="2 3">
    <name type="scientific">Amycolatopsis acidicola</name>
    <dbReference type="NCBI Taxonomy" id="2596893"/>
    <lineage>
        <taxon>Bacteria</taxon>
        <taxon>Bacillati</taxon>
        <taxon>Actinomycetota</taxon>
        <taxon>Actinomycetes</taxon>
        <taxon>Pseudonocardiales</taxon>
        <taxon>Pseudonocardiaceae</taxon>
        <taxon>Amycolatopsis</taxon>
    </lineage>
</organism>
<dbReference type="PROSITE" id="PS50995">
    <property type="entry name" value="HTH_MARR_2"/>
    <property type="match status" value="1"/>
</dbReference>
<dbReference type="InterPro" id="IPR036390">
    <property type="entry name" value="WH_DNA-bd_sf"/>
</dbReference>
<evidence type="ECO:0000313" key="3">
    <source>
        <dbReference type="Proteomes" id="UP000319769"/>
    </source>
</evidence>
<protein>
    <submittedName>
        <fullName evidence="2">MarR family transcriptional regulator</fullName>
    </submittedName>
</protein>
<name>A0A5N0UQ21_9PSEU</name>
<dbReference type="Pfam" id="PF12802">
    <property type="entry name" value="MarR_2"/>
    <property type="match status" value="1"/>
</dbReference>
<accession>A0A5N0UQ21</accession>
<dbReference type="OrthoDB" id="3177763at2"/>
<dbReference type="RefSeq" id="WP_144758826.1">
    <property type="nucleotide sequence ID" value="NZ_VMNW02000078.1"/>
</dbReference>
<dbReference type="InterPro" id="IPR000835">
    <property type="entry name" value="HTH_MarR-typ"/>
</dbReference>
<dbReference type="InterPro" id="IPR036388">
    <property type="entry name" value="WH-like_DNA-bd_sf"/>
</dbReference>
<comment type="caution">
    <text evidence="2">The sequence shown here is derived from an EMBL/GenBank/DDBJ whole genome shotgun (WGS) entry which is preliminary data.</text>
</comment>
<evidence type="ECO:0000259" key="1">
    <source>
        <dbReference type="PROSITE" id="PS50995"/>
    </source>
</evidence>
<proteinExistence type="predicted"/>
<dbReference type="AlphaFoldDB" id="A0A5N0UQ21"/>
<feature type="domain" description="HTH marR-type" evidence="1">
    <location>
        <begin position="1"/>
        <end position="139"/>
    </location>
</feature>
<evidence type="ECO:0000313" key="2">
    <source>
        <dbReference type="EMBL" id="KAA9153248.1"/>
    </source>
</evidence>
<dbReference type="SUPFAM" id="SSF46785">
    <property type="entry name" value="Winged helix' DNA-binding domain"/>
    <property type="match status" value="1"/>
</dbReference>